<sequence>MEAKKPLVIDFAREENTQMLYPHKAVLSSYTANWDGLYLQYHHQPPQEISGHYSKQHRIIVHHYPLPTPKLEWVGELSQSSQVIPGTITIIPANTQNGAYWGTEHSFIVLIFESDLFAQHIGKSTDIDEVELLPTLSHPDPLIYSIGLALKAELESNGIGSRLYVDSLAIALTAHLLQHYSAQKRILSISGTGLPKSKLREVIEYIHHHLGQDLTVAQLAAIAQVSPNYFSALFKQSTGLAPHQYVLRYRIARAKQLLREGELSIADISYHLGFSHQSHFSQHFKRLVGTSPKTFLKS</sequence>
<feature type="domain" description="HTH araC/xylS-type" evidence="4">
    <location>
        <begin position="200"/>
        <end position="298"/>
    </location>
</feature>
<evidence type="ECO:0000256" key="3">
    <source>
        <dbReference type="ARBA" id="ARBA00023163"/>
    </source>
</evidence>
<dbReference type="SMART" id="SM00342">
    <property type="entry name" value="HTH_ARAC"/>
    <property type="match status" value="1"/>
</dbReference>
<dbReference type="PANTHER" id="PTHR46796">
    <property type="entry name" value="HTH-TYPE TRANSCRIPTIONAL ACTIVATOR RHAS-RELATED"/>
    <property type="match status" value="1"/>
</dbReference>
<dbReference type="InterPro" id="IPR018060">
    <property type="entry name" value="HTH_AraC"/>
</dbReference>
<name>A0A9Q5ZFT8_NOSLI</name>
<dbReference type="PROSITE" id="PS01124">
    <property type="entry name" value="HTH_ARAC_FAMILY_2"/>
    <property type="match status" value="1"/>
</dbReference>
<organism evidence="5 6">
    <name type="scientific">Nostoc linckia z8</name>
    <dbReference type="NCBI Taxonomy" id="1628746"/>
    <lineage>
        <taxon>Bacteria</taxon>
        <taxon>Bacillati</taxon>
        <taxon>Cyanobacteriota</taxon>
        <taxon>Cyanophyceae</taxon>
        <taxon>Nostocales</taxon>
        <taxon>Nostocaceae</taxon>
        <taxon>Nostoc</taxon>
    </lineage>
</organism>
<dbReference type="PANTHER" id="PTHR46796:SF6">
    <property type="entry name" value="ARAC SUBFAMILY"/>
    <property type="match status" value="1"/>
</dbReference>
<dbReference type="GO" id="GO:0003700">
    <property type="term" value="F:DNA-binding transcription factor activity"/>
    <property type="evidence" value="ECO:0007669"/>
    <property type="project" value="InterPro"/>
</dbReference>
<keyword evidence="1" id="KW-0805">Transcription regulation</keyword>
<dbReference type="InterPro" id="IPR020449">
    <property type="entry name" value="Tscrpt_reg_AraC-type_HTH"/>
</dbReference>
<evidence type="ECO:0000259" key="4">
    <source>
        <dbReference type="PROSITE" id="PS01124"/>
    </source>
</evidence>
<dbReference type="Proteomes" id="UP000222310">
    <property type="component" value="Unassembled WGS sequence"/>
</dbReference>
<evidence type="ECO:0000313" key="6">
    <source>
        <dbReference type="Proteomes" id="UP000222310"/>
    </source>
</evidence>
<accession>A0A9Q5ZFT8</accession>
<evidence type="ECO:0000256" key="2">
    <source>
        <dbReference type="ARBA" id="ARBA00023125"/>
    </source>
</evidence>
<dbReference type="GeneID" id="57094892"/>
<dbReference type="InterPro" id="IPR018062">
    <property type="entry name" value="HTH_AraC-typ_CS"/>
</dbReference>
<evidence type="ECO:0000256" key="1">
    <source>
        <dbReference type="ARBA" id="ARBA00023015"/>
    </source>
</evidence>
<dbReference type="AlphaFoldDB" id="A0A9Q5ZFT8"/>
<dbReference type="InterPro" id="IPR009057">
    <property type="entry name" value="Homeodomain-like_sf"/>
</dbReference>
<dbReference type="Gene3D" id="1.10.10.60">
    <property type="entry name" value="Homeodomain-like"/>
    <property type="match status" value="2"/>
</dbReference>
<dbReference type="SUPFAM" id="SSF46689">
    <property type="entry name" value="Homeodomain-like"/>
    <property type="match status" value="2"/>
</dbReference>
<keyword evidence="2" id="KW-0238">DNA-binding</keyword>
<evidence type="ECO:0000313" key="5">
    <source>
        <dbReference type="EMBL" id="PHK06337.1"/>
    </source>
</evidence>
<gene>
    <name evidence="5" type="ORF">VF08_04690</name>
</gene>
<comment type="caution">
    <text evidence="5">The sequence shown here is derived from an EMBL/GenBank/DDBJ whole genome shotgun (WGS) entry which is preliminary data.</text>
</comment>
<keyword evidence="3" id="KW-0804">Transcription</keyword>
<reference evidence="5 6" key="1">
    <citation type="submission" date="2015-02" db="EMBL/GenBank/DDBJ databases">
        <title>Nostoc linckia genome annotation.</title>
        <authorList>
            <person name="Zhou Z."/>
        </authorList>
    </citation>
    <scope>NUCLEOTIDE SEQUENCE [LARGE SCALE GENOMIC DNA]</scope>
    <source>
        <strain evidence="6">z8</strain>
    </source>
</reference>
<proteinExistence type="predicted"/>
<dbReference type="PRINTS" id="PR00032">
    <property type="entry name" value="HTHARAC"/>
</dbReference>
<protein>
    <submittedName>
        <fullName evidence="5">AraC family transcriptional regulator</fullName>
    </submittedName>
</protein>
<dbReference type="PROSITE" id="PS00041">
    <property type="entry name" value="HTH_ARAC_FAMILY_1"/>
    <property type="match status" value="1"/>
</dbReference>
<dbReference type="GO" id="GO:0043565">
    <property type="term" value="F:sequence-specific DNA binding"/>
    <property type="evidence" value="ECO:0007669"/>
    <property type="project" value="InterPro"/>
</dbReference>
<dbReference type="InterPro" id="IPR050204">
    <property type="entry name" value="AraC_XylS_family_regulators"/>
</dbReference>
<dbReference type="RefSeq" id="WP_099070018.1">
    <property type="nucleotide sequence ID" value="NZ_LAHD01000008.1"/>
</dbReference>
<dbReference type="EMBL" id="LAHD01000008">
    <property type="protein sequence ID" value="PHK06337.1"/>
    <property type="molecule type" value="Genomic_DNA"/>
</dbReference>
<dbReference type="Pfam" id="PF12833">
    <property type="entry name" value="HTH_18"/>
    <property type="match status" value="1"/>
</dbReference>